<proteinExistence type="predicted"/>
<geneLocation type="plasmid" evidence="1">
    <name>unnamed</name>
</geneLocation>
<reference evidence="1" key="1">
    <citation type="submission" date="2013-02" db="EMBL/GenBank/DDBJ databases">
        <title>Comparative genomics of Borrelia species.</title>
        <authorList>
            <person name="Schwan T.G."/>
            <person name="Raffel S.J."/>
            <person name="Porcella S.F."/>
        </authorList>
    </citation>
    <scope>NUCLEOTIDE SEQUENCE</scope>
    <source>
        <strain evidence="1">DOU</strain>
        <plasmid evidence="1">unnamed</plasmid>
    </source>
</reference>
<dbReference type="AlphaFoldDB" id="W5SKL0"/>
<protein>
    <recommendedName>
        <fullName evidence="2">Lipoprotein</fullName>
    </recommendedName>
</protein>
<dbReference type="HOGENOM" id="CLU_082055_0_0_12"/>
<evidence type="ECO:0000313" key="1">
    <source>
        <dbReference type="EMBL" id="AHH07400.1"/>
    </source>
</evidence>
<evidence type="ECO:0008006" key="2">
    <source>
        <dbReference type="Google" id="ProtNLM"/>
    </source>
</evidence>
<keyword evidence="1" id="KW-0614">Plasmid</keyword>
<organism evidence="1">
    <name type="scientific">Borrelia crocidurae DOU</name>
    <dbReference type="NCBI Taxonomy" id="1293575"/>
    <lineage>
        <taxon>Bacteria</taxon>
        <taxon>Pseudomonadati</taxon>
        <taxon>Spirochaetota</taxon>
        <taxon>Spirochaetia</taxon>
        <taxon>Spirochaetales</taxon>
        <taxon>Borreliaceae</taxon>
        <taxon>Borrelia</taxon>
    </lineage>
</organism>
<dbReference type="PROSITE" id="PS51257">
    <property type="entry name" value="PROKAR_LIPOPROTEIN"/>
    <property type="match status" value="1"/>
</dbReference>
<gene>
    <name evidence="1" type="ORF">BCD_1334</name>
</gene>
<accession>W5SKL0</accession>
<sequence length="303" mass="33876">MLKKRGLFMRVIGIYFLFCFIMVSCGKDLLDTLRKNPRVEGQLNVGGRSVYVLGKVDNNGSVGRSGSTTVNGSTNGGNPGPVEVTINGSEQSVIDELYNVLVNKTDRYKATLVDEASLSNLSGNPYNIPFSKIDLQYDNLKRQSNFYAGLGYDVQAIKDVGLIFNNLNLEKAMPSHDKSTKGKNDEWMLANNLLILVWQVGHYSEKFMNHLDSASLSKIYSDKNKEKLLSISKCFDEFVKVRSSAVETMKKELTLLKSLVKTDKFLNKLRATLGLVDGYDNNIKSVSYEIVSLEEQLLRLKNS</sequence>
<dbReference type="EMBL" id="CP004314">
    <property type="protein sequence ID" value="AHH07400.1"/>
    <property type="molecule type" value="Genomic_DNA"/>
</dbReference>
<name>W5SKL0_9SPIR</name>